<organism evidence="2 3">
    <name type="scientific">Nitzschia inconspicua</name>
    <dbReference type="NCBI Taxonomy" id="303405"/>
    <lineage>
        <taxon>Eukaryota</taxon>
        <taxon>Sar</taxon>
        <taxon>Stramenopiles</taxon>
        <taxon>Ochrophyta</taxon>
        <taxon>Bacillariophyta</taxon>
        <taxon>Bacillariophyceae</taxon>
        <taxon>Bacillariophycidae</taxon>
        <taxon>Bacillariales</taxon>
        <taxon>Bacillariaceae</taxon>
        <taxon>Nitzschia</taxon>
    </lineage>
</organism>
<name>A0A9K3PJ34_9STRA</name>
<feature type="region of interest" description="Disordered" evidence="1">
    <location>
        <begin position="92"/>
        <end position="114"/>
    </location>
</feature>
<evidence type="ECO:0000313" key="3">
    <source>
        <dbReference type="Proteomes" id="UP000693970"/>
    </source>
</evidence>
<sequence length="114" mass="12712">MSARTDMIDDSAILSSSSSSNRLTDQLLRQALAPPPPLFATSQSNNRFAALQLPFIMHRQEHLNRNPQHHPQVIDILQAAIEIVDRPPQHPFGRPVAIVEPDDDEFDTPTPTSL</sequence>
<reference evidence="2" key="2">
    <citation type="submission" date="2021-04" db="EMBL/GenBank/DDBJ databases">
        <authorList>
            <person name="Podell S."/>
        </authorList>
    </citation>
    <scope>NUCLEOTIDE SEQUENCE</scope>
    <source>
        <strain evidence="2">Hildebrandi</strain>
    </source>
</reference>
<evidence type="ECO:0000256" key="1">
    <source>
        <dbReference type="SAM" id="MobiDB-lite"/>
    </source>
</evidence>
<comment type="caution">
    <text evidence="2">The sequence shown here is derived from an EMBL/GenBank/DDBJ whole genome shotgun (WGS) entry which is preliminary data.</text>
</comment>
<reference evidence="2" key="1">
    <citation type="journal article" date="2021" name="Sci. Rep.">
        <title>Diploid genomic architecture of Nitzschia inconspicua, an elite biomass production diatom.</title>
        <authorList>
            <person name="Oliver A."/>
            <person name="Podell S."/>
            <person name="Pinowska A."/>
            <person name="Traller J.C."/>
            <person name="Smith S.R."/>
            <person name="McClure R."/>
            <person name="Beliaev A."/>
            <person name="Bohutskyi P."/>
            <person name="Hill E.A."/>
            <person name="Rabines A."/>
            <person name="Zheng H."/>
            <person name="Allen L.Z."/>
            <person name="Kuo A."/>
            <person name="Grigoriev I.V."/>
            <person name="Allen A.E."/>
            <person name="Hazlebeck D."/>
            <person name="Allen E.E."/>
        </authorList>
    </citation>
    <scope>NUCLEOTIDE SEQUENCE</scope>
    <source>
        <strain evidence="2">Hildebrandi</strain>
    </source>
</reference>
<evidence type="ECO:0000313" key="2">
    <source>
        <dbReference type="EMBL" id="KAG7349090.1"/>
    </source>
</evidence>
<gene>
    <name evidence="2" type="ORF">IV203_011687</name>
</gene>
<proteinExistence type="predicted"/>
<accession>A0A9K3PJ34</accession>
<dbReference type="EMBL" id="JAGRRH010000019">
    <property type="protein sequence ID" value="KAG7349090.1"/>
    <property type="molecule type" value="Genomic_DNA"/>
</dbReference>
<keyword evidence="3" id="KW-1185">Reference proteome</keyword>
<feature type="region of interest" description="Disordered" evidence="1">
    <location>
        <begin position="1"/>
        <end position="20"/>
    </location>
</feature>
<dbReference type="Proteomes" id="UP000693970">
    <property type="component" value="Unassembled WGS sequence"/>
</dbReference>
<dbReference type="AlphaFoldDB" id="A0A9K3PJ34"/>
<protein>
    <submittedName>
        <fullName evidence="2">Uncharacterized protein</fullName>
    </submittedName>
</protein>